<dbReference type="InterPro" id="IPR050253">
    <property type="entry name" value="Seed_Storage-Functional"/>
</dbReference>
<dbReference type="EMBL" id="PDCK01000044">
    <property type="protein sequence ID" value="PRQ25843.1"/>
    <property type="molecule type" value="Genomic_DNA"/>
</dbReference>
<evidence type="ECO:0000256" key="4">
    <source>
        <dbReference type="ARBA" id="ARBA00023129"/>
    </source>
</evidence>
<feature type="region of interest" description="Disordered" evidence="8">
    <location>
        <begin position="243"/>
        <end position="308"/>
    </location>
</feature>
<accession>A0A2P6PV90</accession>
<dbReference type="FunFam" id="2.60.120.10:FF:000073">
    <property type="entry name" value="Glycinin G1"/>
    <property type="match status" value="1"/>
</dbReference>
<feature type="chain" id="PRO_5015186134" description="11S seed storage protein" evidence="9">
    <location>
        <begin position="23"/>
        <end position="567"/>
    </location>
</feature>
<dbReference type="CDD" id="cd02243">
    <property type="entry name" value="cupin_11S_legumin_C"/>
    <property type="match status" value="1"/>
</dbReference>
<dbReference type="OrthoDB" id="2016041at2759"/>
<feature type="compositionally biased region" description="Low complexity" evidence="8">
    <location>
        <begin position="255"/>
        <end position="264"/>
    </location>
</feature>
<dbReference type="STRING" id="74649.A0A2P6PV90"/>
<sequence>MAKPIALTFSLCLLVLFHSCLAARQQSQSSQQNECQLDQLQAREPDNRIETEAGRIESWDYNQDDFQCAGVAVQRITIERNGLHLPSYTHTPQLTYVVQGNGFLSTVFPGCPETFEETEQSDEEQQGQQGRRRQQGRGQQEQQEQEEYEQQQQQQGRGQQGRQGRGQQGRHRQQGQQGQQGQESFEQLDRHQKVRRIREGDVIAIPAGVTYWSYNDGDQPLVAVNLLDISNQQNQLDRNPRRFYLAGNPQDEFNQQGQSQSRRGQQGRGQQGQGQSQWDQDQQQQQHGGRSRHQQQQEGNNNNNIFAGFNTQLLGDSLNIDQQTAQQLQGQNDNRPQIVRVRGRLDFIEPPRSQQEERQQQGIQRQQGEQGQNGFEETFCNFRIRENIGRPSRADVFNPQAGRISTLNSFKLPILRYLDLSAERGFFYNNAIYSPHWNLNAHEVYYVIRGSARVQVVNDNGQAILDNEVRQGQLFIVPQNHAVLQKASNNGYEYIAFKTQDNAKINTLAGRTSVLRALPDVVLANAYQIDRQQARTLKYNRQETVALSSSRSSRSQRNWWDIAEMFV</sequence>
<feature type="region of interest" description="Disordered" evidence="8">
    <location>
        <begin position="109"/>
        <end position="190"/>
    </location>
</feature>
<proteinExistence type="inferred from homology"/>
<feature type="compositionally biased region" description="Gly residues" evidence="8">
    <location>
        <begin position="158"/>
        <end position="167"/>
    </location>
</feature>
<dbReference type="Proteomes" id="UP000238479">
    <property type="component" value="Chromosome 6"/>
</dbReference>
<dbReference type="OMA" id="QAKHYQG"/>
<evidence type="ECO:0000256" key="7">
    <source>
        <dbReference type="ARBA" id="ARBA00081374"/>
    </source>
</evidence>
<comment type="subunit">
    <text evidence="6">Hexamer of two trimers; each subunit is composed of an acidic and a basic chain derived from a single precursor and linked by a disulfide bond.</text>
</comment>
<dbReference type="GO" id="GO:0043245">
    <property type="term" value="C:extraorganismal space"/>
    <property type="evidence" value="ECO:0007669"/>
    <property type="project" value="UniProtKB-ARBA"/>
</dbReference>
<dbReference type="Gramene" id="PRQ25843">
    <property type="protein sequence ID" value="PRQ25843"/>
    <property type="gene ID" value="RchiOBHm_Chr6g0288031"/>
</dbReference>
<keyword evidence="2 9" id="KW-0732">Signal</keyword>
<evidence type="ECO:0000313" key="12">
    <source>
        <dbReference type="Proteomes" id="UP000238479"/>
    </source>
</evidence>
<dbReference type="InterPro" id="IPR011051">
    <property type="entry name" value="RmlC_Cupin_sf"/>
</dbReference>
<keyword evidence="3" id="KW-0758">Storage protein</keyword>
<feature type="compositionally biased region" description="Low complexity" evidence="8">
    <location>
        <begin position="273"/>
        <end position="304"/>
    </location>
</feature>
<reference evidence="11 12" key="1">
    <citation type="journal article" date="2018" name="Nat. Genet.">
        <title>The Rosa genome provides new insights in the design of modern roses.</title>
        <authorList>
            <person name="Bendahmane M."/>
        </authorList>
    </citation>
    <scope>NUCLEOTIDE SEQUENCE [LARGE SCALE GENOMIC DNA]</scope>
    <source>
        <strain evidence="12">cv. Old Blush</strain>
    </source>
</reference>
<evidence type="ECO:0000256" key="9">
    <source>
        <dbReference type="SAM" id="SignalP"/>
    </source>
</evidence>
<dbReference type="PRINTS" id="PR00439">
    <property type="entry name" value="11SGLOBULIN"/>
</dbReference>
<dbReference type="InterPro" id="IPR006045">
    <property type="entry name" value="Cupin_1"/>
</dbReference>
<dbReference type="InterPro" id="IPR014710">
    <property type="entry name" value="RmlC-like_jellyroll"/>
</dbReference>
<organism evidence="11 12">
    <name type="scientific">Rosa chinensis</name>
    <name type="common">China rose</name>
    <dbReference type="NCBI Taxonomy" id="74649"/>
    <lineage>
        <taxon>Eukaryota</taxon>
        <taxon>Viridiplantae</taxon>
        <taxon>Streptophyta</taxon>
        <taxon>Embryophyta</taxon>
        <taxon>Tracheophyta</taxon>
        <taxon>Spermatophyta</taxon>
        <taxon>Magnoliopsida</taxon>
        <taxon>eudicotyledons</taxon>
        <taxon>Gunneridae</taxon>
        <taxon>Pentapetalae</taxon>
        <taxon>rosids</taxon>
        <taxon>fabids</taxon>
        <taxon>Rosales</taxon>
        <taxon>Rosaceae</taxon>
        <taxon>Rosoideae</taxon>
        <taxon>Rosoideae incertae sedis</taxon>
        <taxon>Rosa</taxon>
    </lineage>
</organism>
<dbReference type="SUPFAM" id="SSF51182">
    <property type="entry name" value="RmlC-like cupins"/>
    <property type="match status" value="1"/>
</dbReference>
<dbReference type="GO" id="GO:0045735">
    <property type="term" value="F:nutrient reservoir activity"/>
    <property type="evidence" value="ECO:0007669"/>
    <property type="project" value="UniProtKB-KW"/>
</dbReference>
<comment type="caution">
    <text evidence="11">The sequence shown here is derived from an EMBL/GenBank/DDBJ whole genome shotgun (WGS) entry which is preliminary data.</text>
</comment>
<feature type="domain" description="Cupin type-1" evidence="10">
    <location>
        <begin position="40"/>
        <end position="326"/>
    </location>
</feature>
<dbReference type="InterPro" id="IPR006044">
    <property type="entry name" value="11S_seedstore_pln"/>
</dbReference>
<evidence type="ECO:0000256" key="6">
    <source>
        <dbReference type="ARBA" id="ARBA00062468"/>
    </source>
</evidence>
<evidence type="ECO:0000256" key="5">
    <source>
        <dbReference type="ARBA" id="ARBA00023157"/>
    </source>
</evidence>
<feature type="domain" description="Cupin type-1" evidence="10">
    <location>
        <begin position="386"/>
        <end position="535"/>
    </location>
</feature>
<feature type="compositionally biased region" description="Basic and acidic residues" evidence="8">
    <location>
        <begin position="347"/>
        <end position="359"/>
    </location>
</feature>
<evidence type="ECO:0000313" key="11">
    <source>
        <dbReference type="EMBL" id="PRQ25843.1"/>
    </source>
</evidence>
<dbReference type="SMART" id="SM00835">
    <property type="entry name" value="Cupin_1"/>
    <property type="match status" value="2"/>
</dbReference>
<dbReference type="PANTHER" id="PTHR31189:SF35">
    <property type="entry name" value="12S SEED STORAGE PROTEIN CRB"/>
    <property type="match status" value="1"/>
</dbReference>
<keyword evidence="12" id="KW-1185">Reference proteome</keyword>
<evidence type="ECO:0000256" key="2">
    <source>
        <dbReference type="ARBA" id="ARBA00022729"/>
    </source>
</evidence>
<dbReference type="PANTHER" id="PTHR31189">
    <property type="entry name" value="OS03G0336100 PROTEIN-RELATED"/>
    <property type="match status" value="1"/>
</dbReference>
<dbReference type="CDD" id="cd02242">
    <property type="entry name" value="cupin_11S_legumin_N"/>
    <property type="match status" value="1"/>
</dbReference>
<evidence type="ECO:0000256" key="1">
    <source>
        <dbReference type="ARBA" id="ARBA00007178"/>
    </source>
</evidence>
<feature type="signal peptide" evidence="9">
    <location>
        <begin position="1"/>
        <end position="22"/>
    </location>
</feature>
<protein>
    <recommendedName>
        <fullName evidence="7">11S seed storage protein</fullName>
    </recommendedName>
</protein>
<feature type="compositionally biased region" description="Acidic residues" evidence="8">
    <location>
        <begin position="114"/>
        <end position="125"/>
    </location>
</feature>
<dbReference type="GO" id="GO:0034214">
    <property type="term" value="P:protein hexamerization"/>
    <property type="evidence" value="ECO:0007669"/>
    <property type="project" value="UniProtKB-ARBA"/>
</dbReference>
<comment type="similarity">
    <text evidence="1">Belongs to the 11S seed storage protein (globulins) family.</text>
</comment>
<dbReference type="AlphaFoldDB" id="A0A2P6PV90"/>
<gene>
    <name evidence="11" type="ORF">RchiOBHm_Chr6g0288031</name>
</gene>
<feature type="region of interest" description="Disordered" evidence="8">
    <location>
        <begin position="347"/>
        <end position="374"/>
    </location>
</feature>
<evidence type="ECO:0000256" key="3">
    <source>
        <dbReference type="ARBA" id="ARBA00022761"/>
    </source>
</evidence>
<keyword evidence="4" id="KW-0708">Seed storage protein</keyword>
<dbReference type="GO" id="GO:0048316">
    <property type="term" value="P:seed development"/>
    <property type="evidence" value="ECO:0007669"/>
    <property type="project" value="UniProtKB-ARBA"/>
</dbReference>
<evidence type="ECO:0000256" key="8">
    <source>
        <dbReference type="SAM" id="MobiDB-lite"/>
    </source>
</evidence>
<feature type="compositionally biased region" description="Low complexity" evidence="8">
    <location>
        <begin position="174"/>
        <end position="183"/>
    </location>
</feature>
<name>A0A2P6PV90_ROSCH</name>
<keyword evidence="5" id="KW-1015">Disulfide bond</keyword>
<evidence type="ECO:0000259" key="10">
    <source>
        <dbReference type="SMART" id="SM00835"/>
    </source>
</evidence>
<dbReference type="Pfam" id="PF00190">
    <property type="entry name" value="Cupin_1"/>
    <property type="match status" value="2"/>
</dbReference>
<dbReference type="Gene3D" id="2.60.120.10">
    <property type="entry name" value="Jelly Rolls"/>
    <property type="match status" value="4"/>
</dbReference>
<feature type="compositionally biased region" description="Low complexity" evidence="8">
    <location>
        <begin position="360"/>
        <end position="372"/>
    </location>
</feature>